<dbReference type="AlphaFoldDB" id="A0A2H3CYE7"/>
<dbReference type="Proteomes" id="UP000217790">
    <property type="component" value="Unassembled WGS sequence"/>
</dbReference>
<dbReference type="OrthoDB" id="3221235at2759"/>
<reference evidence="2" key="1">
    <citation type="journal article" date="2017" name="Nat. Ecol. Evol.">
        <title>Genome expansion and lineage-specific genetic innovations in the forest pathogenic fungi Armillaria.</title>
        <authorList>
            <person name="Sipos G."/>
            <person name="Prasanna A.N."/>
            <person name="Walter M.C."/>
            <person name="O'Connor E."/>
            <person name="Balint B."/>
            <person name="Krizsan K."/>
            <person name="Kiss B."/>
            <person name="Hess J."/>
            <person name="Varga T."/>
            <person name="Slot J."/>
            <person name="Riley R."/>
            <person name="Boka B."/>
            <person name="Rigling D."/>
            <person name="Barry K."/>
            <person name="Lee J."/>
            <person name="Mihaltcheva S."/>
            <person name="LaButti K."/>
            <person name="Lipzen A."/>
            <person name="Waldron R."/>
            <person name="Moloney N.M."/>
            <person name="Sperisen C."/>
            <person name="Kredics L."/>
            <person name="Vagvoelgyi C."/>
            <person name="Patrignani A."/>
            <person name="Fitzpatrick D."/>
            <person name="Nagy I."/>
            <person name="Doyle S."/>
            <person name="Anderson J.B."/>
            <person name="Grigoriev I.V."/>
            <person name="Gueldener U."/>
            <person name="Muensterkoetter M."/>
            <person name="Nagy L.G."/>
        </authorList>
    </citation>
    <scope>NUCLEOTIDE SEQUENCE [LARGE SCALE GENOMIC DNA]</scope>
    <source>
        <strain evidence="2">Ar21-2</strain>
    </source>
</reference>
<keyword evidence="2" id="KW-1185">Reference proteome</keyword>
<dbReference type="InParanoid" id="A0A2H3CYE7"/>
<dbReference type="Gene3D" id="1.20.1280.50">
    <property type="match status" value="1"/>
</dbReference>
<sequence>MINDLLQLQSYLPRYDLEMSRLKRTLCILSVTKRCINQCSLFHKSSLAPIRRLPVEMLVTIFEEACTLPTFGVNSPITLPTTISSVCFYWRSICLSTPSIW</sequence>
<proteinExistence type="predicted"/>
<organism evidence="1 2">
    <name type="scientific">Armillaria gallica</name>
    <name type="common">Bulbous honey fungus</name>
    <name type="synonym">Armillaria bulbosa</name>
    <dbReference type="NCBI Taxonomy" id="47427"/>
    <lineage>
        <taxon>Eukaryota</taxon>
        <taxon>Fungi</taxon>
        <taxon>Dikarya</taxon>
        <taxon>Basidiomycota</taxon>
        <taxon>Agaricomycotina</taxon>
        <taxon>Agaricomycetes</taxon>
        <taxon>Agaricomycetidae</taxon>
        <taxon>Agaricales</taxon>
        <taxon>Marasmiineae</taxon>
        <taxon>Physalacriaceae</taxon>
        <taxon>Armillaria</taxon>
    </lineage>
</organism>
<evidence type="ECO:0000313" key="1">
    <source>
        <dbReference type="EMBL" id="PBK83518.1"/>
    </source>
</evidence>
<name>A0A2H3CYE7_ARMGA</name>
<accession>A0A2H3CYE7</accession>
<feature type="non-terminal residue" evidence="1">
    <location>
        <position position="101"/>
    </location>
</feature>
<dbReference type="EMBL" id="KZ293706">
    <property type="protein sequence ID" value="PBK83518.1"/>
    <property type="molecule type" value="Genomic_DNA"/>
</dbReference>
<evidence type="ECO:0000313" key="2">
    <source>
        <dbReference type="Proteomes" id="UP000217790"/>
    </source>
</evidence>
<protein>
    <submittedName>
        <fullName evidence="1">Uncharacterized protein</fullName>
    </submittedName>
</protein>
<gene>
    <name evidence="1" type="ORF">ARMGADRAFT_944867</name>
</gene>